<dbReference type="PANTHER" id="PTHR46692:SF1">
    <property type="entry name" value="NUCLEOSIDE HYDROLASE 3-RELATED"/>
    <property type="match status" value="1"/>
</dbReference>
<dbReference type="PANTHER" id="PTHR46692">
    <property type="entry name" value="INOSINE-URIDINE PREFERRING NUCLEOSIDE HYDROLASE FAMILY PROTEIN"/>
    <property type="match status" value="1"/>
</dbReference>
<dbReference type="EMBL" id="VEPZ02000156">
    <property type="protein sequence ID" value="KAE8732458.1"/>
    <property type="molecule type" value="Genomic_DNA"/>
</dbReference>
<evidence type="ECO:0000313" key="1">
    <source>
        <dbReference type="EMBL" id="KAE8732458.1"/>
    </source>
</evidence>
<proteinExistence type="predicted"/>
<dbReference type="Gene3D" id="3.90.245.10">
    <property type="entry name" value="Ribonucleoside hydrolase-like"/>
    <property type="match status" value="1"/>
</dbReference>
<evidence type="ECO:0000313" key="2">
    <source>
        <dbReference type="Proteomes" id="UP000436088"/>
    </source>
</evidence>
<accession>A0A6A3CYK2</accession>
<keyword evidence="2" id="KW-1185">Reference proteome</keyword>
<dbReference type="AlphaFoldDB" id="A0A6A3CYK2"/>
<comment type="caution">
    <text evidence="1">The sequence shown here is derived from an EMBL/GenBank/DDBJ whole genome shotgun (WGS) entry which is preliminary data.</text>
</comment>
<gene>
    <name evidence="1" type="ORF">F3Y22_tig00002058pilonHSYRG00011</name>
</gene>
<organism evidence="1 2">
    <name type="scientific">Hibiscus syriacus</name>
    <name type="common">Rose of Sharon</name>
    <dbReference type="NCBI Taxonomy" id="106335"/>
    <lineage>
        <taxon>Eukaryota</taxon>
        <taxon>Viridiplantae</taxon>
        <taxon>Streptophyta</taxon>
        <taxon>Embryophyta</taxon>
        <taxon>Tracheophyta</taxon>
        <taxon>Spermatophyta</taxon>
        <taxon>Magnoliopsida</taxon>
        <taxon>eudicotyledons</taxon>
        <taxon>Gunneridae</taxon>
        <taxon>Pentapetalae</taxon>
        <taxon>rosids</taxon>
        <taxon>malvids</taxon>
        <taxon>Malvales</taxon>
        <taxon>Malvaceae</taxon>
        <taxon>Malvoideae</taxon>
        <taxon>Hibiscus</taxon>
    </lineage>
</organism>
<sequence>MNRNDIAVGVGGEGGIVEDGTILPNVGGYLPIIEQSMATAGYCRYRQAIPAGYGGRLDIDTNFGLRKACLPLGSRKYSPLQQPAAQQVMIETISAGLKIRAVAVPEMLARLASQTLVVILVLHSGIPITIVPLDATITIPITEEFFKAFEASQGTYEAEYCFQSLKTKIALDSADEFDSITSAKEFTA</sequence>
<dbReference type="SUPFAM" id="SSF53590">
    <property type="entry name" value="Nucleoside hydrolase"/>
    <property type="match status" value="1"/>
</dbReference>
<name>A0A6A3CYK2_HIBSY</name>
<dbReference type="InterPro" id="IPR036452">
    <property type="entry name" value="Ribo_hydro-like"/>
</dbReference>
<dbReference type="GO" id="GO:0016799">
    <property type="term" value="F:hydrolase activity, hydrolyzing N-glycosyl compounds"/>
    <property type="evidence" value="ECO:0007669"/>
    <property type="project" value="InterPro"/>
</dbReference>
<reference evidence="1" key="1">
    <citation type="submission" date="2019-09" db="EMBL/GenBank/DDBJ databases">
        <title>Draft genome information of white flower Hibiscus syriacus.</title>
        <authorList>
            <person name="Kim Y.-M."/>
        </authorList>
    </citation>
    <scope>NUCLEOTIDE SEQUENCE [LARGE SCALE GENOMIC DNA]</scope>
    <source>
        <strain evidence="1">YM2019G1</strain>
    </source>
</reference>
<protein>
    <submittedName>
        <fullName evidence="1">Uncharacterized protein</fullName>
    </submittedName>
</protein>
<dbReference type="Proteomes" id="UP000436088">
    <property type="component" value="Unassembled WGS sequence"/>
</dbReference>